<feature type="compositionally biased region" description="Polar residues" evidence="1">
    <location>
        <begin position="563"/>
        <end position="574"/>
    </location>
</feature>
<proteinExistence type="predicted"/>
<feature type="domain" description="C2 NT-type" evidence="2">
    <location>
        <begin position="7"/>
        <end position="174"/>
    </location>
</feature>
<evidence type="ECO:0000256" key="1">
    <source>
        <dbReference type="SAM" id="MobiDB-lite"/>
    </source>
</evidence>
<dbReference type="EMBL" id="HBHJ01013974">
    <property type="protein sequence ID" value="CAD9683927.1"/>
    <property type="molecule type" value="Transcribed_RNA"/>
</dbReference>
<feature type="compositionally biased region" description="Low complexity" evidence="1">
    <location>
        <begin position="433"/>
        <end position="443"/>
    </location>
</feature>
<protein>
    <recommendedName>
        <fullName evidence="2">C2 NT-type domain-containing protein</fullName>
    </recommendedName>
</protein>
<organism evidence="3">
    <name type="scientific">Rhizochromulina marina</name>
    <dbReference type="NCBI Taxonomy" id="1034831"/>
    <lineage>
        <taxon>Eukaryota</taxon>
        <taxon>Sar</taxon>
        <taxon>Stramenopiles</taxon>
        <taxon>Ochrophyta</taxon>
        <taxon>Dictyochophyceae</taxon>
        <taxon>Rhizochromulinales</taxon>
        <taxon>Rhizochromulina</taxon>
    </lineage>
</organism>
<evidence type="ECO:0000313" key="3">
    <source>
        <dbReference type="EMBL" id="CAD9683927.1"/>
    </source>
</evidence>
<accession>A0A7S2WEV3</accession>
<sequence>MALFRRAARLNKKPVRFQLYVKVFQLHVPLDRVGGEDQVCVELHRGRRADCTKLHTVKDSLWDDKALMIPVTLYRDSKGSYQRKPFELWLMRDHGVGQGIPQEPLEGIASGGACPPNAASNSKTAEVLAVFALNATDFATVAHGKARTIRLSALQNTKSSVRDAEMTVTVGCYFVKDCNKDDDISTVHTSNELETGDQDLSGFEEVADVASLDQELWSEDASDEPMLGMRLSAVQEDQQKYASAAENEAEDMSSLGRSSQGTDDVKTGMGGQGSEDGATGGIRDSSSLQNLLGQVDALVAAGQGGDFRLPSQQGADDEEDPGMDRSRMSSSDRNILSKLERSRTGSAAALAAFQEGDAEDFQSLAAREARTLGELQDELQQFVDYAGNTARRRTSLLSQVEEEVDDGEYEEATTPATAGSPPQGAAGLGSPGEGSPPSLERSSNPWTRAKAMSEQDELEALRARVQELEGRMVHRGRDDVASDLRDSISSVDTSASGMVMAPVHATGAVNVDADSYIESVSVHVGKPYISRFRGVPHPVYDLVFTGRRKSISLEALEADRATSEFSTPEKQSLSDPERRWSSRKRSSLPPRLSAAGSPSQIIRSFRYRPLRQLQQQLQAELKMETAFPEPYFKNQLGIPLTTEEVAQRARDLEPWLQELLSRRFELSGRLRRAVLLLFQMTEDSLFAQVPDGSAVLNWSK</sequence>
<dbReference type="PROSITE" id="PS51840">
    <property type="entry name" value="C2_NT"/>
    <property type="match status" value="1"/>
</dbReference>
<feature type="compositionally biased region" description="Acidic residues" evidence="1">
    <location>
        <begin position="400"/>
        <end position="411"/>
    </location>
</feature>
<feature type="region of interest" description="Disordered" evidence="1">
    <location>
        <begin position="559"/>
        <end position="597"/>
    </location>
</feature>
<reference evidence="3" key="1">
    <citation type="submission" date="2021-01" db="EMBL/GenBank/DDBJ databases">
        <authorList>
            <person name="Corre E."/>
            <person name="Pelletier E."/>
            <person name="Niang G."/>
            <person name="Scheremetjew M."/>
            <person name="Finn R."/>
            <person name="Kale V."/>
            <person name="Holt S."/>
            <person name="Cochrane G."/>
            <person name="Meng A."/>
            <person name="Brown T."/>
            <person name="Cohen L."/>
        </authorList>
    </citation>
    <scope>NUCLEOTIDE SEQUENCE</scope>
    <source>
        <strain evidence="3">CCMP1243</strain>
    </source>
</reference>
<feature type="region of interest" description="Disordered" evidence="1">
    <location>
        <begin position="238"/>
        <end position="285"/>
    </location>
</feature>
<gene>
    <name evidence="3" type="ORF">RMAR1173_LOCUS9137</name>
</gene>
<dbReference type="InterPro" id="IPR019448">
    <property type="entry name" value="NT-C2"/>
</dbReference>
<evidence type="ECO:0000259" key="2">
    <source>
        <dbReference type="PROSITE" id="PS51840"/>
    </source>
</evidence>
<dbReference type="AlphaFoldDB" id="A0A7S2WEV3"/>
<feature type="region of interest" description="Disordered" evidence="1">
    <location>
        <begin position="397"/>
        <end position="457"/>
    </location>
</feature>
<feature type="compositionally biased region" description="Gly residues" evidence="1">
    <location>
        <begin position="268"/>
        <end position="280"/>
    </location>
</feature>
<feature type="region of interest" description="Disordered" evidence="1">
    <location>
        <begin position="304"/>
        <end position="340"/>
    </location>
</feature>
<name>A0A7S2WEV3_9STRA</name>